<proteinExistence type="predicted"/>
<keyword evidence="4" id="KW-1185">Reference proteome</keyword>
<evidence type="ECO:0000313" key="4">
    <source>
        <dbReference type="Proteomes" id="UP000555564"/>
    </source>
</evidence>
<dbReference type="PANTHER" id="PTHR46844:SF1">
    <property type="entry name" value="SLR5058 PROTEIN"/>
    <property type="match status" value="1"/>
</dbReference>
<dbReference type="AlphaFoldDB" id="A0A7X0M6A1"/>
<comment type="caution">
    <text evidence="3">The sequence shown here is derived from an EMBL/GenBank/DDBJ whole genome shotgun (WGS) entry which is preliminary data.</text>
</comment>
<evidence type="ECO:0000259" key="2">
    <source>
        <dbReference type="PROSITE" id="PS50837"/>
    </source>
</evidence>
<dbReference type="SUPFAM" id="SSF52540">
    <property type="entry name" value="P-loop containing nucleoside triphosphate hydrolases"/>
    <property type="match status" value="1"/>
</dbReference>
<dbReference type="EMBL" id="JACHIU010000001">
    <property type="protein sequence ID" value="MBB6473027.1"/>
    <property type="molecule type" value="Genomic_DNA"/>
</dbReference>
<dbReference type="InterPro" id="IPR027417">
    <property type="entry name" value="P-loop_NTPase"/>
</dbReference>
<dbReference type="Gene3D" id="3.40.50.300">
    <property type="entry name" value="P-loop containing nucleotide triphosphate hydrolases"/>
    <property type="match status" value="1"/>
</dbReference>
<organism evidence="3 4">
    <name type="scientific">Sphaerisporangium rubeum</name>
    <dbReference type="NCBI Taxonomy" id="321317"/>
    <lineage>
        <taxon>Bacteria</taxon>
        <taxon>Bacillati</taxon>
        <taxon>Actinomycetota</taxon>
        <taxon>Actinomycetes</taxon>
        <taxon>Streptosporangiales</taxon>
        <taxon>Streptosporangiaceae</taxon>
        <taxon>Sphaerisporangium</taxon>
    </lineage>
</organism>
<feature type="domain" description="NACHT" evidence="2">
    <location>
        <begin position="120"/>
        <end position="240"/>
    </location>
</feature>
<accession>A0A7X0M6A1</accession>
<protein>
    <recommendedName>
        <fullName evidence="2">NACHT domain-containing protein</fullName>
    </recommendedName>
</protein>
<sequence length="942" mass="103029">MTTNQVFGDGGLSWGWAYASVAVAALSLWSGEILAGERREAPLVPQGRRGTYVRQLRDNVRAIETIGVATNPPYALQLRQVYVDVSLALKPPHDNGQSPQNAPPGERRSLESFLRGDTSPVLVVKGDPGSGKTTLVRHTAQRLSGPTRPGIRRPLPVLLYLRDHAAAVTGDQPPTLGAAAVAAGWLHGKVPASWVERRLDRGGCVVMLDGLDEVPDGVVAWVRRQIERYPRNRFIITTRSHGFHPDDLPGAEVLQVRRFTGEQISRFLHGWYYAIECRDTEATGRQVRAAARAKADDLIARLRATPALYELAANPLLLTMIANVHAYRNQLPGSRADLYAEMCEVLLHRRQEAKRLAGATGLRGPQKENVMRRLALVMTRDHVNDIPAAAAVGVIEEALRQVSPDVRPRVFLAEVVRSGLLVERGPDLYAFVHPTLQEYLTAEQIRRHPELLGLLTGNVDDPWWRETTRLWAAGADDATPVIAACIASGTVRALALALDCAEEAVAVDPRTRAELETLPADTDPGGEDDARRRLITGVKASRALRDVIVLGEGTAVCAHPVTRELWALFTKDRKASGRHIPRDDDPAPGQETDPATGMWAVDVTRFVTWLNTHFDDGTVYRLPTTAELSDPAAGLVTGVAGHTIWAHGETRPRLHRPDGVPWPYDVPPRPLRRRPAADRAATTPYLRIVVRSRALDGGVGSAGLLDLGRDGRLTPDRVERLPRMISWADAMQVRELARDLARELHVRVDGPTRDLHTDSALDHAGLTGFRPTTLDAFQLLVACRAMTRPRRSRTGEELADFDTYLRDLVCGPLKSRDTTRRPPDVLTRRALDLLHDIPGDHDEPMATAVGLAGTVHTTVTPILDRSSPYDKTTLTCARVELLAVLAVLATPAVSAQVTKAGVPAVVPRVAVTLAEAYRGLVALQERAAGRLPANEVLLLVRQ</sequence>
<reference evidence="3 4" key="1">
    <citation type="submission" date="2020-08" db="EMBL/GenBank/DDBJ databases">
        <title>Sequencing the genomes of 1000 actinobacteria strains.</title>
        <authorList>
            <person name="Klenk H.-P."/>
        </authorList>
    </citation>
    <scope>NUCLEOTIDE SEQUENCE [LARGE SCALE GENOMIC DNA]</scope>
    <source>
        <strain evidence="3 4">DSM 44936</strain>
    </source>
</reference>
<feature type="compositionally biased region" description="Basic and acidic residues" evidence="1">
    <location>
        <begin position="576"/>
        <end position="585"/>
    </location>
</feature>
<dbReference type="RefSeq" id="WP_184980506.1">
    <property type="nucleotide sequence ID" value="NZ_BAAALO010000016.1"/>
</dbReference>
<dbReference type="PROSITE" id="PS50837">
    <property type="entry name" value="NACHT"/>
    <property type="match status" value="1"/>
</dbReference>
<dbReference type="PANTHER" id="PTHR46844">
    <property type="entry name" value="SLR5058 PROTEIN"/>
    <property type="match status" value="1"/>
</dbReference>
<dbReference type="Proteomes" id="UP000555564">
    <property type="component" value="Unassembled WGS sequence"/>
</dbReference>
<feature type="region of interest" description="Disordered" evidence="1">
    <location>
        <begin position="576"/>
        <end position="596"/>
    </location>
</feature>
<feature type="region of interest" description="Disordered" evidence="1">
    <location>
        <begin position="89"/>
        <end position="110"/>
    </location>
</feature>
<evidence type="ECO:0000256" key="1">
    <source>
        <dbReference type="SAM" id="MobiDB-lite"/>
    </source>
</evidence>
<dbReference type="Pfam" id="PF05729">
    <property type="entry name" value="NACHT"/>
    <property type="match status" value="1"/>
</dbReference>
<gene>
    <name evidence="3" type="ORF">BJ992_002458</name>
</gene>
<evidence type="ECO:0000313" key="3">
    <source>
        <dbReference type="EMBL" id="MBB6473027.1"/>
    </source>
</evidence>
<name>A0A7X0M6A1_9ACTN</name>
<dbReference type="InterPro" id="IPR007111">
    <property type="entry name" value="NACHT_NTPase"/>
</dbReference>